<organism evidence="1 2">
    <name type="scientific">Chitinophaga fulva</name>
    <dbReference type="NCBI Taxonomy" id="2728842"/>
    <lineage>
        <taxon>Bacteria</taxon>
        <taxon>Pseudomonadati</taxon>
        <taxon>Bacteroidota</taxon>
        <taxon>Chitinophagia</taxon>
        <taxon>Chitinophagales</taxon>
        <taxon>Chitinophagaceae</taxon>
        <taxon>Chitinophaga</taxon>
    </lineage>
</organism>
<proteinExistence type="predicted"/>
<reference evidence="1 2" key="1">
    <citation type="submission" date="2020-04" db="EMBL/GenBank/DDBJ databases">
        <title>Chitinophaga sp. G-6-1-13 sp. nov., isolated from soil.</title>
        <authorList>
            <person name="Dahal R.H."/>
            <person name="Chaudhary D.K."/>
        </authorList>
    </citation>
    <scope>NUCLEOTIDE SEQUENCE [LARGE SCALE GENOMIC DNA]</scope>
    <source>
        <strain evidence="1 2">G-6-1-13</strain>
    </source>
</reference>
<evidence type="ECO:0000313" key="1">
    <source>
        <dbReference type="EMBL" id="NML38049.1"/>
    </source>
</evidence>
<evidence type="ECO:0000313" key="2">
    <source>
        <dbReference type="Proteomes" id="UP000583266"/>
    </source>
</evidence>
<keyword evidence="2" id="KW-1185">Reference proteome</keyword>
<comment type="caution">
    <text evidence="1">The sequence shown here is derived from an EMBL/GenBank/DDBJ whole genome shotgun (WGS) entry which is preliminary data.</text>
</comment>
<accession>A0A848GKX9</accession>
<sequence length="48" mass="5822">MNYRITKIVGKVVAAYRREQEDPLFDWLFEDVQLLLREMIFAAHLLLR</sequence>
<dbReference type="EMBL" id="JABBGC010000001">
    <property type="protein sequence ID" value="NML38049.1"/>
    <property type="molecule type" value="Genomic_DNA"/>
</dbReference>
<dbReference type="Proteomes" id="UP000583266">
    <property type="component" value="Unassembled WGS sequence"/>
</dbReference>
<dbReference type="AlphaFoldDB" id="A0A848GKX9"/>
<dbReference type="RefSeq" id="WP_169225078.1">
    <property type="nucleotide sequence ID" value="NZ_JABBGC010000001.1"/>
</dbReference>
<name>A0A848GKX9_9BACT</name>
<gene>
    <name evidence="1" type="ORF">HHL17_12665</name>
</gene>
<protein>
    <submittedName>
        <fullName evidence="1">Uncharacterized protein</fullName>
    </submittedName>
</protein>